<accession>A0ABR1FM96</accession>
<dbReference type="InterPro" id="IPR004006">
    <property type="entry name" value="DhaK_dom"/>
</dbReference>
<dbReference type="InterPro" id="IPR004007">
    <property type="entry name" value="DhaL_dom"/>
</dbReference>
<evidence type="ECO:0000256" key="2">
    <source>
        <dbReference type="ARBA" id="ARBA00022741"/>
    </source>
</evidence>
<keyword evidence="3 7" id="KW-0418">Kinase</keyword>
<dbReference type="InterPro" id="IPR036117">
    <property type="entry name" value="DhaL_dom_sf"/>
</dbReference>
<proteinExistence type="predicted"/>
<dbReference type="SMART" id="SM01120">
    <property type="entry name" value="Dak2"/>
    <property type="match status" value="1"/>
</dbReference>
<dbReference type="PANTHER" id="PTHR28629">
    <property type="entry name" value="TRIOKINASE/FMN CYCLASE"/>
    <property type="match status" value="1"/>
</dbReference>
<protein>
    <submittedName>
        <fullName evidence="7">Glycerone kinase</fullName>
    </submittedName>
</protein>
<dbReference type="GO" id="GO:0016301">
    <property type="term" value="F:kinase activity"/>
    <property type="evidence" value="ECO:0007669"/>
    <property type="project" value="UniProtKB-KW"/>
</dbReference>
<reference evidence="7 8" key="1">
    <citation type="submission" date="2024-03" db="EMBL/GenBank/DDBJ databases">
        <title>Aureococcus anophagefferens CCMP1851 and Kratosvirus quantuckense: Draft genome of a second virus-susceptible host strain in the model system.</title>
        <authorList>
            <person name="Chase E."/>
            <person name="Truchon A.R."/>
            <person name="Schepens W."/>
            <person name="Wilhelm S.W."/>
        </authorList>
    </citation>
    <scope>NUCLEOTIDE SEQUENCE [LARGE SCALE GENOMIC DNA]</scope>
    <source>
        <strain evidence="7 8">CCMP1851</strain>
    </source>
</reference>
<dbReference type="SUPFAM" id="SSF82549">
    <property type="entry name" value="DAK1/DegV-like"/>
    <property type="match status" value="1"/>
</dbReference>
<comment type="caution">
    <text evidence="7">The sequence shown here is derived from an EMBL/GenBank/DDBJ whole genome shotgun (WGS) entry which is preliminary data.</text>
</comment>
<dbReference type="Gene3D" id="3.30.1180.20">
    <property type="entry name" value="Dihydroxyacetone kinase, domain 2"/>
    <property type="match status" value="1"/>
</dbReference>
<keyword evidence="2" id="KW-0547">Nucleotide-binding</keyword>
<dbReference type="PROSITE" id="PS51481">
    <property type="entry name" value="DHAK"/>
    <property type="match status" value="1"/>
</dbReference>
<dbReference type="Pfam" id="PF02734">
    <property type="entry name" value="Dak2"/>
    <property type="match status" value="1"/>
</dbReference>
<organism evidence="7 8">
    <name type="scientific">Aureococcus anophagefferens</name>
    <name type="common">Harmful bloom alga</name>
    <dbReference type="NCBI Taxonomy" id="44056"/>
    <lineage>
        <taxon>Eukaryota</taxon>
        <taxon>Sar</taxon>
        <taxon>Stramenopiles</taxon>
        <taxon>Ochrophyta</taxon>
        <taxon>Pelagophyceae</taxon>
        <taxon>Pelagomonadales</taxon>
        <taxon>Pelagomonadaceae</taxon>
        <taxon>Aureococcus</taxon>
    </lineage>
</organism>
<dbReference type="Proteomes" id="UP001363151">
    <property type="component" value="Unassembled WGS sequence"/>
</dbReference>
<evidence type="ECO:0000256" key="4">
    <source>
        <dbReference type="ARBA" id="ARBA00022840"/>
    </source>
</evidence>
<evidence type="ECO:0000313" key="7">
    <source>
        <dbReference type="EMBL" id="KAK7233408.1"/>
    </source>
</evidence>
<dbReference type="PROSITE" id="PS51480">
    <property type="entry name" value="DHAL"/>
    <property type="match status" value="1"/>
</dbReference>
<evidence type="ECO:0000256" key="3">
    <source>
        <dbReference type="ARBA" id="ARBA00022777"/>
    </source>
</evidence>
<dbReference type="PANTHER" id="PTHR28629:SF4">
    <property type="entry name" value="TRIOKINASE_FMN CYCLASE"/>
    <property type="match status" value="1"/>
</dbReference>
<feature type="domain" description="DhaK" evidence="6">
    <location>
        <begin position="23"/>
        <end position="350"/>
    </location>
</feature>
<keyword evidence="1" id="KW-0808">Transferase</keyword>
<dbReference type="SUPFAM" id="SSF101473">
    <property type="entry name" value="DhaL-like"/>
    <property type="match status" value="1"/>
</dbReference>
<gene>
    <name evidence="7" type="primary">DAK</name>
    <name evidence="7" type="ORF">SO694_0010509</name>
</gene>
<keyword evidence="4" id="KW-0067">ATP-binding</keyword>
<evidence type="ECO:0000313" key="8">
    <source>
        <dbReference type="Proteomes" id="UP001363151"/>
    </source>
</evidence>
<sequence>MKMMFCAEEEKEPVVKKILDKDSGGELTESLLDAVIALNPSLTRLDDAAFAAGCRVVVRADHATAVKGKGKVSLISGGGSGHEPAHAGFVGEGALTAAVCGDVFASPSAKAVLAAIVATASPEGGCLLIVKNYTGDRLNFGIAAATATSRYGIPVETVYVADDVALSNAESPRGLAGTLAVHKVAGAAAAAGAPLADVAAAARATASAVKTMGVAYEVCTLPGRPASGRLGPGEIELGLGIHGEPGAEKSPTLAASDVADKLAEACVNALPAGDDVALIINDLGATTPMELAVFGAAAKQAVERRGKTVKRILSGGLMTALDMHGVSLSVLAVDAKTLERLDAPCWTPAMRTGDWQPTAPPAPLVAPDASVIDDVAPAAVDGDLVDARLANALRAATRAIVDGEESLTAMDEKVGDGDCGITLAQGAKAAVSLLDRAGGAPRGACAFLAALSKAVEDSMGGSSGALYNLGLKAAEKSMRDAVKAHAGDWSDADADAAWKRAFVAFAGAISACGGARVGSRTMCDALLPAADVFEKAGTLDAAAAAAQNGAASTAKLVATHGRSAYVSADVQDGVADPGAHAVGLMFAAVAGAAL</sequence>
<dbReference type="EMBL" id="JBBJCI010000360">
    <property type="protein sequence ID" value="KAK7233408.1"/>
    <property type="molecule type" value="Genomic_DNA"/>
</dbReference>
<dbReference type="Pfam" id="PF02733">
    <property type="entry name" value="Dak1"/>
    <property type="match status" value="1"/>
</dbReference>
<keyword evidence="8" id="KW-1185">Reference proteome</keyword>
<name>A0ABR1FM96_AURAN</name>
<dbReference type="Gene3D" id="3.40.50.10440">
    <property type="entry name" value="Dihydroxyacetone kinase, domain 1"/>
    <property type="match status" value="1"/>
</dbReference>
<dbReference type="Gene3D" id="1.25.40.340">
    <property type="match status" value="1"/>
</dbReference>
<feature type="domain" description="DhaL" evidence="5">
    <location>
        <begin position="387"/>
        <end position="591"/>
    </location>
</feature>
<evidence type="ECO:0000259" key="5">
    <source>
        <dbReference type="PROSITE" id="PS51480"/>
    </source>
</evidence>
<evidence type="ECO:0000256" key="1">
    <source>
        <dbReference type="ARBA" id="ARBA00022679"/>
    </source>
</evidence>
<evidence type="ECO:0000259" key="6">
    <source>
        <dbReference type="PROSITE" id="PS51481"/>
    </source>
</evidence>
<dbReference type="InterPro" id="IPR050861">
    <property type="entry name" value="Dihydroxyacetone_Kinase"/>
</dbReference>